<evidence type="ECO:0000313" key="2">
    <source>
        <dbReference type="Proteomes" id="UP001168146"/>
    </source>
</evidence>
<name>A0AAN6J8M3_9PEZI</name>
<gene>
    <name evidence="1" type="ORF">LTR82_013463</name>
</gene>
<comment type="caution">
    <text evidence="1">The sequence shown here is derived from an EMBL/GenBank/DDBJ whole genome shotgun (WGS) entry which is preliminary data.</text>
</comment>
<dbReference type="EMBL" id="JASUXU010000059">
    <property type="protein sequence ID" value="KAK0313432.1"/>
    <property type="molecule type" value="Genomic_DNA"/>
</dbReference>
<reference evidence="1" key="1">
    <citation type="submission" date="2021-12" db="EMBL/GenBank/DDBJ databases">
        <title>Black yeast isolated from Biological Soil Crust.</title>
        <authorList>
            <person name="Kurbessoian T."/>
        </authorList>
    </citation>
    <scope>NUCLEOTIDE SEQUENCE</scope>
    <source>
        <strain evidence="1">CCFEE 5208</strain>
    </source>
</reference>
<dbReference type="Proteomes" id="UP001168146">
    <property type="component" value="Unassembled WGS sequence"/>
</dbReference>
<proteinExistence type="predicted"/>
<dbReference type="AlphaFoldDB" id="A0AAN6J8M3"/>
<accession>A0AAN6J8M3</accession>
<evidence type="ECO:0000313" key="1">
    <source>
        <dbReference type="EMBL" id="KAK0313432.1"/>
    </source>
</evidence>
<sequence length="75" mass="8749">MEQEEEIIRRKTEFWTEFVTQEPPNDLTSATPSMLDKFLGDGTRDEVNFVGRTVSLWALQVVHVKKRRIADLRSV</sequence>
<protein>
    <submittedName>
        <fullName evidence="1">Uncharacterized protein</fullName>
    </submittedName>
</protein>
<organism evidence="1 2">
    <name type="scientific">Friedmanniomyces endolithicus</name>
    <dbReference type="NCBI Taxonomy" id="329885"/>
    <lineage>
        <taxon>Eukaryota</taxon>
        <taxon>Fungi</taxon>
        <taxon>Dikarya</taxon>
        <taxon>Ascomycota</taxon>
        <taxon>Pezizomycotina</taxon>
        <taxon>Dothideomycetes</taxon>
        <taxon>Dothideomycetidae</taxon>
        <taxon>Mycosphaerellales</taxon>
        <taxon>Teratosphaeriaceae</taxon>
        <taxon>Friedmanniomyces</taxon>
    </lineage>
</organism>